<dbReference type="InterPro" id="IPR050626">
    <property type="entry name" value="Peptidase_M16"/>
</dbReference>
<feature type="domain" description="Peptidase M16 middle/third" evidence="9">
    <location>
        <begin position="326"/>
        <end position="654"/>
    </location>
</feature>
<evidence type="ECO:0000256" key="5">
    <source>
        <dbReference type="ARBA" id="ARBA00022833"/>
    </source>
</evidence>
<dbReference type="GO" id="GO:0051603">
    <property type="term" value="P:proteolysis involved in protein catabolic process"/>
    <property type="evidence" value="ECO:0007669"/>
    <property type="project" value="TreeGrafter"/>
</dbReference>
<dbReference type="EMBL" id="HBHT01032910">
    <property type="protein sequence ID" value="CAD9985343.1"/>
    <property type="molecule type" value="Transcribed_RNA"/>
</dbReference>
<evidence type="ECO:0000259" key="8">
    <source>
        <dbReference type="Pfam" id="PF05193"/>
    </source>
</evidence>
<protein>
    <submittedName>
        <fullName evidence="11">Uncharacterized protein</fullName>
    </submittedName>
</protein>
<evidence type="ECO:0000313" key="11">
    <source>
        <dbReference type="EMBL" id="CAD9985343.1"/>
    </source>
</evidence>
<dbReference type="Pfam" id="PF16187">
    <property type="entry name" value="Peptidase_M16_M"/>
    <property type="match status" value="1"/>
</dbReference>
<dbReference type="PANTHER" id="PTHR43690:SF18">
    <property type="entry name" value="INSULIN-DEGRADING ENZYME-RELATED"/>
    <property type="match status" value="1"/>
</dbReference>
<dbReference type="InterPro" id="IPR054734">
    <property type="entry name" value="PqqF-like_C_4"/>
</dbReference>
<sequence length="974" mass="109215">MLFLGTKKYPQENSFESFLSNNGGSSNAFTDSEDTVYYFDMEAETSSKFAEGLKRFGSFFSDPLFTEAATGRELNAIESENKKNLQSDTFRLYQLAKSRANSDHPFSKFFTGNRATLLDGTVAQGINLREELIRFYNSYYSANQMTLAIVAPQSIDELKAMANDAFATIPNNNVEKPELAWAGIQPFGSDNSIVPSFGHVVEVVPVQDLREVIISWPVRFNSEEDVEDARFYKTSLYVAHLLGHEGPRSLLSYLKRKGWATSVASSVDEDLSDFQNFEMIVGLTSQGLASVNQVIEAIYSYIGMIKDRQVPSYVVNEVLQLEELQWRFLTKGSPRNYAQRLASAMQKYPPEYYVSGPGRIALDGYGSGTIVGQAPRVGFTSKEQLDRTMSKIATFTENLSVDNAIVTVLSKSFESATDKKEKWYGTDYRVRPIPSSVIDQWKDPTSPRKLQIDFPPPNQFIPSETGLHVRNAAAKTLKASERTFESRMTPLVPPRVIRDDGVDGRWTVYFKEDDRFGLPKAYVVMHVLTREAFSSSKNAALANLYELCVSDRLGEYAYDAGLAGLIYEVKVMPRGVRLTFGGYNDKLKDFADYVSKKLSKDVRKLLPRTDQEFDRYKDQVMRALSAFDVKQPYFHASYYSQLLLNPRQFQYANKELRDETRAILLPDLIDYAENIWKSGRGEALIQGNFNEQEANGLIKVLGDALPFKRVPSDPLPPHLEALPLPESEGDVVPTRVLVAEPNPANENSVSYIMLQSLDKSPKAHVLIELLNAIISEPFYNDLRTQQQLGYIVSSGVRGIAGTRTISFIVQSSVAASAKLSVSIFKFLDSVETDIIKKLSDADIAVYAKSLIDQKTEPDKDLATEVTRNWSEISSGRLEFDRVQNEAKALLDVSKEDLIEYWRTLYVKDGRRMLITEMIPRQGDAASPLPASTSGYESGDNLVSGLVLGVDDIPQFRRDTEKLLMSTTSTAIKTE</sequence>
<keyword evidence="2" id="KW-0645">Protease</keyword>
<evidence type="ECO:0000259" key="10">
    <source>
        <dbReference type="Pfam" id="PF22456"/>
    </source>
</evidence>
<evidence type="ECO:0000256" key="6">
    <source>
        <dbReference type="ARBA" id="ARBA00023049"/>
    </source>
</evidence>
<keyword evidence="3" id="KW-0479">Metal-binding</keyword>
<dbReference type="InterPro" id="IPR011765">
    <property type="entry name" value="Pept_M16_N"/>
</dbReference>
<evidence type="ECO:0000256" key="2">
    <source>
        <dbReference type="ARBA" id="ARBA00022670"/>
    </source>
</evidence>
<comment type="similarity">
    <text evidence="1">Belongs to the peptidase M16 family.</text>
</comment>
<dbReference type="InterPro" id="IPR007863">
    <property type="entry name" value="Peptidase_M16_C"/>
</dbReference>
<dbReference type="InterPro" id="IPR032632">
    <property type="entry name" value="Peptidase_M16_M"/>
</dbReference>
<evidence type="ECO:0000259" key="7">
    <source>
        <dbReference type="Pfam" id="PF00675"/>
    </source>
</evidence>
<dbReference type="Pfam" id="PF22456">
    <property type="entry name" value="PqqF-like_C_4"/>
    <property type="match status" value="1"/>
</dbReference>
<feature type="domain" description="Coenzyme PQQ synthesis protein F-like C-terminal lobe" evidence="10">
    <location>
        <begin position="769"/>
        <end position="869"/>
    </location>
</feature>
<keyword evidence="4" id="KW-0378">Hydrolase</keyword>
<dbReference type="InterPro" id="IPR011249">
    <property type="entry name" value="Metalloenz_LuxS/M16"/>
</dbReference>
<dbReference type="GO" id="GO:0043171">
    <property type="term" value="P:peptide catabolic process"/>
    <property type="evidence" value="ECO:0007669"/>
    <property type="project" value="TreeGrafter"/>
</dbReference>
<dbReference type="Pfam" id="PF05193">
    <property type="entry name" value="Peptidase_M16_C"/>
    <property type="match status" value="1"/>
</dbReference>
<dbReference type="Gene3D" id="3.30.830.10">
    <property type="entry name" value="Metalloenzyme, LuxS/M16 peptidase-like"/>
    <property type="match status" value="4"/>
</dbReference>
<dbReference type="PANTHER" id="PTHR43690">
    <property type="entry name" value="NARDILYSIN"/>
    <property type="match status" value="1"/>
</dbReference>
<gene>
    <name evidence="11" type="ORF">APAL1065_LOCUS22128</name>
</gene>
<evidence type="ECO:0000259" key="9">
    <source>
        <dbReference type="Pfam" id="PF16187"/>
    </source>
</evidence>
<dbReference type="GO" id="GO:0004222">
    <property type="term" value="F:metalloendopeptidase activity"/>
    <property type="evidence" value="ECO:0007669"/>
    <property type="project" value="TreeGrafter"/>
</dbReference>
<evidence type="ECO:0000256" key="1">
    <source>
        <dbReference type="ARBA" id="ARBA00007261"/>
    </source>
</evidence>
<name>A0A7S3DVG8_9STRA</name>
<dbReference type="GO" id="GO:0046872">
    <property type="term" value="F:metal ion binding"/>
    <property type="evidence" value="ECO:0007669"/>
    <property type="project" value="UniProtKB-KW"/>
</dbReference>
<keyword evidence="6" id="KW-0482">Metalloprotease</keyword>
<proteinExistence type="inferred from homology"/>
<dbReference type="AlphaFoldDB" id="A0A7S3DVG8"/>
<reference evidence="11" key="1">
    <citation type="submission" date="2021-01" db="EMBL/GenBank/DDBJ databases">
        <authorList>
            <person name="Corre E."/>
            <person name="Pelletier E."/>
            <person name="Niang G."/>
            <person name="Scheremetjew M."/>
            <person name="Finn R."/>
            <person name="Kale V."/>
            <person name="Holt S."/>
            <person name="Cochrane G."/>
            <person name="Meng A."/>
            <person name="Brown T."/>
            <person name="Cohen L."/>
        </authorList>
    </citation>
    <scope>NUCLEOTIDE SEQUENCE</scope>
    <source>
        <strain evidence="11">CCMP125</strain>
    </source>
</reference>
<evidence type="ECO:0000256" key="4">
    <source>
        <dbReference type="ARBA" id="ARBA00022801"/>
    </source>
</evidence>
<feature type="domain" description="Peptidase M16 N-terminal" evidence="7">
    <location>
        <begin position="1"/>
        <end position="101"/>
    </location>
</feature>
<feature type="domain" description="Peptidase M16 C-terminal" evidence="8">
    <location>
        <begin position="129"/>
        <end position="317"/>
    </location>
</feature>
<accession>A0A7S3DVG8</accession>
<keyword evidence="5" id="KW-0862">Zinc</keyword>
<organism evidence="11">
    <name type="scientific">Entomoneis paludosa</name>
    <dbReference type="NCBI Taxonomy" id="265537"/>
    <lineage>
        <taxon>Eukaryota</taxon>
        <taxon>Sar</taxon>
        <taxon>Stramenopiles</taxon>
        <taxon>Ochrophyta</taxon>
        <taxon>Bacillariophyta</taxon>
        <taxon>Bacillariophyceae</taxon>
        <taxon>Bacillariophycidae</taxon>
        <taxon>Entomoneidaceae</taxon>
        <taxon>Entomoneis</taxon>
    </lineage>
</organism>
<dbReference type="GO" id="GO:0005829">
    <property type="term" value="C:cytosol"/>
    <property type="evidence" value="ECO:0007669"/>
    <property type="project" value="TreeGrafter"/>
</dbReference>
<dbReference type="GO" id="GO:0005739">
    <property type="term" value="C:mitochondrion"/>
    <property type="evidence" value="ECO:0007669"/>
    <property type="project" value="TreeGrafter"/>
</dbReference>
<evidence type="ECO:0000256" key="3">
    <source>
        <dbReference type="ARBA" id="ARBA00022723"/>
    </source>
</evidence>
<dbReference type="SUPFAM" id="SSF63411">
    <property type="entry name" value="LuxS/MPP-like metallohydrolase"/>
    <property type="match status" value="4"/>
</dbReference>
<dbReference type="Pfam" id="PF00675">
    <property type="entry name" value="Peptidase_M16"/>
    <property type="match status" value="1"/>
</dbReference>